<feature type="compositionally biased region" description="Basic and acidic residues" evidence="13">
    <location>
        <begin position="587"/>
        <end position="600"/>
    </location>
</feature>
<keyword evidence="5 14" id="KW-0732">Signal</keyword>
<evidence type="ECO:0000256" key="3">
    <source>
        <dbReference type="ARBA" id="ARBA00022475"/>
    </source>
</evidence>
<protein>
    <recommendedName>
        <fullName evidence="15">Peptidase A1 domain-containing protein</fullName>
    </recommendedName>
</protein>
<dbReference type="InterPro" id="IPR001461">
    <property type="entry name" value="Aspartic_peptidase_A1"/>
</dbReference>
<evidence type="ECO:0000313" key="16">
    <source>
        <dbReference type="EnsemblPlants" id="ONIVA09G19310.1"/>
    </source>
</evidence>
<feature type="active site" evidence="11">
    <location>
        <position position="61"/>
    </location>
</feature>
<accession>A0A0E0IN29</accession>
<feature type="compositionally biased region" description="Basic and acidic residues" evidence="13">
    <location>
        <begin position="530"/>
        <end position="545"/>
    </location>
</feature>
<dbReference type="Pfam" id="PF01918">
    <property type="entry name" value="Alba"/>
    <property type="match status" value="1"/>
</dbReference>
<evidence type="ECO:0000256" key="13">
    <source>
        <dbReference type="SAM" id="MobiDB-lite"/>
    </source>
</evidence>
<evidence type="ECO:0000256" key="4">
    <source>
        <dbReference type="ARBA" id="ARBA00022670"/>
    </source>
</evidence>
<proteinExistence type="inferred from homology"/>
<reference evidence="16" key="2">
    <citation type="submission" date="2018-04" db="EMBL/GenBank/DDBJ databases">
        <title>OnivRS2 (Oryza nivara Reference Sequence Version 2).</title>
        <authorList>
            <person name="Zhang J."/>
            <person name="Kudrna D."/>
            <person name="Lee S."/>
            <person name="Talag J."/>
            <person name="Rajasekar S."/>
            <person name="Welchert J."/>
            <person name="Hsing Y.-I."/>
            <person name="Wing R.A."/>
        </authorList>
    </citation>
    <scope>NUCLEOTIDE SEQUENCE [LARGE SCALE GENOMIC DNA]</scope>
    <source>
        <strain evidence="16">SL10</strain>
    </source>
</reference>
<sequence>MVGGGGGVVVVRAVLLLLAAVAAAEALSLDVHHRYSAAVRRLHYAVVALGTPNVTFLVALDTGSDLFWVPCDCLKCAPLQSPNYGSLKFDVYSPAQSTTSRKVPCSSNLCDLQNACRSKSNSCPYSIQYLSDNTSSSGVLVEDVLYLTSDSAQSKIVTAPIMFGCGQVQTGSFLGSAAPNGLLGLGMDSKSVPSLLASKGLAANSFSMCFGDDGHGRINFGDTGSSDQKETPLNVYKQNPYYNITITGITVGSKSISTEFSAIVDSGTSFTALSDPMYTQITSSFDAQIRSSRNMLDSSMPFEFCYSVSANGIVHPNVSLTAKGGSIFPVNDPIITITDNAFNPVGYCLAIMKSEGVNLIGENFMSGLKVVFDRERMVLGWKNFNCYNFDESSRLPVNPSPSAVPPKPGLGPSSYTPEAAKGALPNGTQVNVMPSASSPLQPQSVFATIVLLFLIVFLKFWSNCSPNTHTSRPITHSAQATQAHRPTNCVPYALPRPILAVHPDTASGDPAVERATSSSSGGSFVTPHAKTLDARDRVPRAEPRRRPYKALLLPSSPAGFPPPPPPPPPQHRRRASPPPLERKLRRGGMDRYQRVEKPREEAPIKENEIRITTQGRMRNYITYATTLLQDKGSDEVVFKAMGRAINKTVMIAELIKRRIVGLHQNTTTGSTDITDMWEPLEEGLLPLETTRHVSMITITLSKKELDTSSIGYQSPLPADKMLPHLLAEGEAVVVEVVEGEEAEAHVEMVTWTMLMVDGRMTMLLLHMRATGTPVEEGVVLGAVAGEVAAMERNLIISKMEDTMMRHQFTRRPEAVVVVEAVGEARSEVEDAVATSMALCMLLQLAPKLAAAIPKLLFVGCLLQV</sequence>
<feature type="region of interest" description="Disordered" evidence="13">
    <location>
        <begin position="502"/>
        <end position="600"/>
    </location>
</feature>
<dbReference type="AlphaFoldDB" id="A0A0E0IN29"/>
<dbReference type="PROSITE" id="PS00141">
    <property type="entry name" value="ASP_PROTEASE"/>
    <property type="match status" value="2"/>
</dbReference>
<dbReference type="HOGENOM" id="CLU_013439_0_0_1"/>
<feature type="domain" description="Peptidase A1" evidence="15">
    <location>
        <begin position="43"/>
        <end position="382"/>
    </location>
</feature>
<feature type="compositionally biased region" description="Pro residues" evidence="13">
    <location>
        <begin position="559"/>
        <end position="569"/>
    </location>
</feature>
<reference evidence="16" key="1">
    <citation type="submission" date="2015-04" db="UniProtKB">
        <authorList>
            <consortium name="EnsemblPlants"/>
        </authorList>
    </citation>
    <scope>IDENTIFICATION</scope>
    <source>
        <strain evidence="16">SL10</strain>
    </source>
</reference>
<dbReference type="PANTHER" id="PTHR13683:SF232">
    <property type="entry name" value="OS09G0542100 PROTEIN"/>
    <property type="match status" value="1"/>
</dbReference>
<evidence type="ECO:0000256" key="8">
    <source>
        <dbReference type="ARBA" id="ARBA00023136"/>
    </source>
</evidence>
<evidence type="ECO:0000256" key="9">
    <source>
        <dbReference type="ARBA" id="ARBA00023180"/>
    </source>
</evidence>
<evidence type="ECO:0000256" key="5">
    <source>
        <dbReference type="ARBA" id="ARBA00022729"/>
    </source>
</evidence>
<dbReference type="Pfam" id="PF14541">
    <property type="entry name" value="TAXi_C"/>
    <property type="match status" value="1"/>
</dbReference>
<feature type="compositionally biased region" description="Pro residues" evidence="13">
    <location>
        <begin position="398"/>
        <end position="409"/>
    </location>
</feature>
<evidence type="ECO:0000259" key="15">
    <source>
        <dbReference type="PROSITE" id="PS51767"/>
    </source>
</evidence>
<dbReference type="InterPro" id="IPR036882">
    <property type="entry name" value="Alba-like_dom_sf"/>
</dbReference>
<keyword evidence="8" id="KW-0472">Membrane</keyword>
<dbReference type="GO" id="GO:0004190">
    <property type="term" value="F:aspartic-type endopeptidase activity"/>
    <property type="evidence" value="ECO:0007669"/>
    <property type="project" value="UniProtKB-KW"/>
</dbReference>
<dbReference type="Proteomes" id="UP000006591">
    <property type="component" value="Chromosome 9"/>
</dbReference>
<keyword evidence="10" id="KW-0449">Lipoprotein</keyword>
<dbReference type="SUPFAM" id="SSF82704">
    <property type="entry name" value="AlbA-like"/>
    <property type="match status" value="1"/>
</dbReference>
<evidence type="ECO:0000256" key="2">
    <source>
        <dbReference type="ARBA" id="ARBA00007447"/>
    </source>
</evidence>
<dbReference type="GO" id="GO:0005886">
    <property type="term" value="C:plasma membrane"/>
    <property type="evidence" value="ECO:0007669"/>
    <property type="project" value="UniProtKB-SubCell"/>
</dbReference>
<dbReference type="CDD" id="cd05476">
    <property type="entry name" value="pepsin_A_like_plant"/>
    <property type="match status" value="1"/>
</dbReference>
<dbReference type="PANTHER" id="PTHR13683">
    <property type="entry name" value="ASPARTYL PROTEASES"/>
    <property type="match status" value="1"/>
</dbReference>
<evidence type="ECO:0000256" key="11">
    <source>
        <dbReference type="PIRSR" id="PIRSR601461-1"/>
    </source>
</evidence>
<keyword evidence="7 12" id="KW-0378">Hydrolase</keyword>
<keyword evidence="3" id="KW-1003">Cell membrane</keyword>
<evidence type="ECO:0000256" key="7">
    <source>
        <dbReference type="ARBA" id="ARBA00022801"/>
    </source>
</evidence>
<comment type="similarity">
    <text evidence="2 12">Belongs to the peptidase A1 family.</text>
</comment>
<dbReference type="PROSITE" id="PS51767">
    <property type="entry name" value="PEPTIDASE_A1"/>
    <property type="match status" value="1"/>
</dbReference>
<feature type="chain" id="PRO_5002362950" description="Peptidase A1 domain-containing protein" evidence="14">
    <location>
        <begin position="27"/>
        <end position="864"/>
    </location>
</feature>
<dbReference type="SUPFAM" id="SSF50630">
    <property type="entry name" value="Acid proteases"/>
    <property type="match status" value="1"/>
</dbReference>
<comment type="subcellular location">
    <subcellularLocation>
        <location evidence="1">Cell membrane</location>
        <topology evidence="1">Lipid-anchor</topology>
    </subcellularLocation>
</comment>
<dbReference type="Gene3D" id="2.40.70.10">
    <property type="entry name" value="Acid Proteases"/>
    <property type="match status" value="2"/>
</dbReference>
<keyword evidence="17" id="KW-1185">Reference proteome</keyword>
<dbReference type="GO" id="GO:0006508">
    <property type="term" value="P:proteolysis"/>
    <property type="evidence" value="ECO:0007669"/>
    <property type="project" value="UniProtKB-KW"/>
</dbReference>
<dbReference type="EnsemblPlants" id="ONIVA09G19310.1">
    <property type="protein sequence ID" value="ONIVA09G19310.1"/>
    <property type="gene ID" value="ONIVA09G19310"/>
</dbReference>
<dbReference type="PRINTS" id="PR00792">
    <property type="entry name" value="PEPSIN"/>
</dbReference>
<dbReference type="InterPro" id="IPR032799">
    <property type="entry name" value="TAXi_C"/>
</dbReference>
<name>A0A0E0IN29_ORYNI</name>
<dbReference type="Gramene" id="ONIVA09G19310.1">
    <property type="protein sequence ID" value="ONIVA09G19310.1"/>
    <property type="gene ID" value="ONIVA09G19310"/>
</dbReference>
<evidence type="ECO:0000256" key="6">
    <source>
        <dbReference type="ARBA" id="ARBA00022750"/>
    </source>
</evidence>
<dbReference type="InterPro" id="IPR033121">
    <property type="entry name" value="PEPTIDASE_A1"/>
</dbReference>
<dbReference type="GO" id="GO:0003676">
    <property type="term" value="F:nucleic acid binding"/>
    <property type="evidence" value="ECO:0007669"/>
    <property type="project" value="InterPro"/>
</dbReference>
<organism evidence="16">
    <name type="scientific">Oryza nivara</name>
    <name type="common">Indian wild rice</name>
    <name type="synonym">Oryza sativa f. spontanea</name>
    <dbReference type="NCBI Taxonomy" id="4536"/>
    <lineage>
        <taxon>Eukaryota</taxon>
        <taxon>Viridiplantae</taxon>
        <taxon>Streptophyta</taxon>
        <taxon>Embryophyta</taxon>
        <taxon>Tracheophyta</taxon>
        <taxon>Spermatophyta</taxon>
        <taxon>Magnoliopsida</taxon>
        <taxon>Liliopsida</taxon>
        <taxon>Poales</taxon>
        <taxon>Poaceae</taxon>
        <taxon>BOP clade</taxon>
        <taxon>Oryzoideae</taxon>
        <taxon>Oryzeae</taxon>
        <taxon>Oryzinae</taxon>
        <taxon>Oryza</taxon>
    </lineage>
</organism>
<evidence type="ECO:0000256" key="10">
    <source>
        <dbReference type="ARBA" id="ARBA00023288"/>
    </source>
</evidence>
<evidence type="ECO:0000256" key="12">
    <source>
        <dbReference type="RuleBase" id="RU000454"/>
    </source>
</evidence>
<feature type="signal peptide" evidence="14">
    <location>
        <begin position="1"/>
        <end position="26"/>
    </location>
</feature>
<feature type="region of interest" description="Disordered" evidence="13">
    <location>
        <begin position="397"/>
        <end position="417"/>
    </location>
</feature>
<dbReference type="InterPro" id="IPR034161">
    <property type="entry name" value="Pepsin-like_plant"/>
</dbReference>
<keyword evidence="4 12" id="KW-0645">Protease</keyword>
<dbReference type="Pfam" id="PF14543">
    <property type="entry name" value="TAXi_N"/>
    <property type="match status" value="1"/>
</dbReference>
<evidence type="ECO:0000313" key="17">
    <source>
        <dbReference type="Proteomes" id="UP000006591"/>
    </source>
</evidence>
<dbReference type="InterPro" id="IPR021109">
    <property type="entry name" value="Peptidase_aspartic_dom_sf"/>
</dbReference>
<dbReference type="FunFam" id="3.30.110.20:FF:000003">
    <property type="entry name" value="DNA/RNA-binding protein Alba 1"/>
    <property type="match status" value="1"/>
</dbReference>
<dbReference type="FunFam" id="2.40.70.10:FF:000012">
    <property type="entry name" value="Aspartyl protease family protein 1"/>
    <property type="match status" value="1"/>
</dbReference>
<dbReference type="FunFam" id="2.40.70.10:FF:000014">
    <property type="entry name" value="Aspartyl protease family protein 1"/>
    <property type="match status" value="1"/>
</dbReference>
<evidence type="ECO:0000256" key="1">
    <source>
        <dbReference type="ARBA" id="ARBA00004193"/>
    </source>
</evidence>
<keyword evidence="6 12" id="KW-0064">Aspartyl protease</keyword>
<keyword evidence="9" id="KW-0325">Glycoprotein</keyword>
<dbReference type="InterPro" id="IPR002775">
    <property type="entry name" value="DNA/RNA-bd_Alba-like"/>
</dbReference>
<feature type="active site" evidence="11">
    <location>
        <position position="265"/>
    </location>
</feature>
<dbReference type="InterPro" id="IPR001969">
    <property type="entry name" value="Aspartic_peptidase_AS"/>
</dbReference>
<dbReference type="Gene3D" id="3.30.110.20">
    <property type="entry name" value="Alba-like domain"/>
    <property type="match status" value="1"/>
</dbReference>
<dbReference type="InterPro" id="IPR032861">
    <property type="entry name" value="TAXi_N"/>
</dbReference>
<evidence type="ECO:0000256" key="14">
    <source>
        <dbReference type="SAM" id="SignalP"/>
    </source>
</evidence>